<keyword evidence="4 7" id="KW-1133">Transmembrane helix</keyword>
<dbReference type="AlphaFoldDB" id="A0A8K1LPF7"/>
<name>A0A8K1LPF7_9PASS</name>
<reference evidence="8" key="1">
    <citation type="submission" date="2019-04" db="EMBL/GenBank/DDBJ databases">
        <title>Genome assembly of Zosterops borbonicus 15179.</title>
        <authorList>
            <person name="Leroy T."/>
            <person name="Anselmetti Y."/>
            <person name="Tilak M.-K."/>
            <person name="Nabholz B."/>
        </authorList>
    </citation>
    <scope>NUCLEOTIDE SEQUENCE</scope>
    <source>
        <strain evidence="8">HGM_15179</strain>
        <tissue evidence="8">Muscle</tissue>
    </source>
</reference>
<gene>
    <name evidence="8" type="ORF">HGM15179_005813</name>
</gene>
<comment type="caution">
    <text evidence="8">The sequence shown here is derived from an EMBL/GenBank/DDBJ whole genome shotgun (WGS) entry which is preliminary data.</text>
</comment>
<sequence length="116" mass="12920">MMEPRQADVSIPLQSSKWDGAAPEPRSDPQPRDYVLWSVFNALLWCAVWGLGCFGFPGIFYSIKARDCKSVGDLEGARRHGGRAKVVNIVCSVLVTVVLMLFIFVTVLLYSMLRPT</sequence>
<evidence type="ECO:0000256" key="2">
    <source>
        <dbReference type="ARBA" id="ARBA00006843"/>
    </source>
</evidence>
<dbReference type="InterPro" id="IPR051517">
    <property type="entry name" value="IFITM_antiviral_protein"/>
</dbReference>
<evidence type="ECO:0000256" key="7">
    <source>
        <dbReference type="SAM" id="Phobius"/>
    </source>
</evidence>
<dbReference type="OrthoDB" id="9906841at2759"/>
<dbReference type="GO" id="GO:0005886">
    <property type="term" value="C:plasma membrane"/>
    <property type="evidence" value="ECO:0007669"/>
    <property type="project" value="TreeGrafter"/>
</dbReference>
<comment type="subcellular location">
    <subcellularLocation>
        <location evidence="1">Membrane</location>
    </subcellularLocation>
</comment>
<dbReference type="InterPro" id="IPR007593">
    <property type="entry name" value="CD225/Dispanin_fam"/>
</dbReference>
<keyword evidence="3 7" id="KW-0812">Transmembrane</keyword>
<dbReference type="Proteomes" id="UP000796761">
    <property type="component" value="Unassembled WGS sequence"/>
</dbReference>
<keyword evidence="9" id="KW-1185">Reference proteome</keyword>
<protein>
    <submittedName>
        <fullName evidence="8">Uncharacterized protein</fullName>
    </submittedName>
</protein>
<dbReference type="PANTHER" id="PTHR13999:SF10">
    <property type="entry name" value="INTERFERON-INDUCED TRANSMEMBRANE PROTEIN 5"/>
    <property type="match status" value="1"/>
</dbReference>
<accession>A0A8K1LPF7</accession>
<evidence type="ECO:0000256" key="1">
    <source>
        <dbReference type="ARBA" id="ARBA00004370"/>
    </source>
</evidence>
<dbReference type="PANTHER" id="PTHR13999">
    <property type="entry name" value="INTERFERON INDUCIBLE TRANSMEMBRANE PROTEIN"/>
    <property type="match status" value="1"/>
</dbReference>
<organism evidence="8 9">
    <name type="scientific">Zosterops borbonicus</name>
    <dbReference type="NCBI Taxonomy" id="364589"/>
    <lineage>
        <taxon>Eukaryota</taxon>
        <taxon>Metazoa</taxon>
        <taxon>Chordata</taxon>
        <taxon>Craniata</taxon>
        <taxon>Vertebrata</taxon>
        <taxon>Euteleostomi</taxon>
        <taxon>Archelosauria</taxon>
        <taxon>Archosauria</taxon>
        <taxon>Dinosauria</taxon>
        <taxon>Saurischia</taxon>
        <taxon>Theropoda</taxon>
        <taxon>Coelurosauria</taxon>
        <taxon>Aves</taxon>
        <taxon>Neognathae</taxon>
        <taxon>Neoaves</taxon>
        <taxon>Telluraves</taxon>
        <taxon>Australaves</taxon>
        <taxon>Passeriformes</taxon>
        <taxon>Sylvioidea</taxon>
        <taxon>Zosteropidae</taxon>
        <taxon>Zosterops</taxon>
    </lineage>
</organism>
<proteinExistence type="inferred from homology"/>
<evidence type="ECO:0000313" key="9">
    <source>
        <dbReference type="Proteomes" id="UP000796761"/>
    </source>
</evidence>
<dbReference type="EMBL" id="SWJQ01000128">
    <property type="protein sequence ID" value="TRZ21287.1"/>
    <property type="molecule type" value="Genomic_DNA"/>
</dbReference>
<evidence type="ECO:0000256" key="6">
    <source>
        <dbReference type="SAM" id="MobiDB-lite"/>
    </source>
</evidence>
<feature type="transmembrane region" description="Helical" evidence="7">
    <location>
        <begin position="34"/>
        <end position="60"/>
    </location>
</feature>
<dbReference type="Pfam" id="PF04505">
    <property type="entry name" value="CD225"/>
    <property type="match status" value="1"/>
</dbReference>
<keyword evidence="5 7" id="KW-0472">Membrane</keyword>
<evidence type="ECO:0000256" key="5">
    <source>
        <dbReference type="ARBA" id="ARBA00023136"/>
    </source>
</evidence>
<evidence type="ECO:0000256" key="3">
    <source>
        <dbReference type="ARBA" id="ARBA00022692"/>
    </source>
</evidence>
<evidence type="ECO:0000313" key="8">
    <source>
        <dbReference type="EMBL" id="TRZ21287.1"/>
    </source>
</evidence>
<comment type="similarity">
    <text evidence="2">Belongs to the CD225/Dispanin family.</text>
</comment>
<feature type="region of interest" description="Disordered" evidence="6">
    <location>
        <begin position="1"/>
        <end position="29"/>
    </location>
</feature>
<feature type="transmembrane region" description="Helical" evidence="7">
    <location>
        <begin position="86"/>
        <end position="113"/>
    </location>
</feature>
<evidence type="ECO:0000256" key="4">
    <source>
        <dbReference type="ARBA" id="ARBA00022989"/>
    </source>
</evidence>